<sequence>MAPFHLLLPLIVLQTVSAEYHGHRYTSNNHSMQLQLSLKTGTEHGAGTDSDIIFGFGFSDPKSGELLWHYEGHTVDGSSPNRFESGRWDTLNYDKLNTFKFFGIEKTCAAKMNTEEEYKRCLSNPNTLFIDLYRGSWWNAQSMAWQLERAEVRTKISHAEHGKDVLDHEGSLKFKATPGGFWIENKYYYLRSNEGIGEPFCDVGHGKPKLGQEYECNLRFVQG</sequence>
<comment type="caution">
    <text evidence="2">The sequence shown here is derived from an EMBL/GenBank/DDBJ whole genome shotgun (WGS) entry which is preliminary data.</text>
</comment>
<dbReference type="AlphaFoldDB" id="A0A4U5M872"/>
<reference evidence="2 3" key="1">
    <citation type="journal article" date="2015" name="Genome Biol.">
        <title>Comparative genomics of Steinernema reveals deeply conserved gene regulatory networks.</title>
        <authorList>
            <person name="Dillman A.R."/>
            <person name="Macchietto M."/>
            <person name="Porter C.F."/>
            <person name="Rogers A."/>
            <person name="Williams B."/>
            <person name="Antoshechkin I."/>
            <person name="Lee M.M."/>
            <person name="Goodwin Z."/>
            <person name="Lu X."/>
            <person name="Lewis E.E."/>
            <person name="Goodrich-Blair H."/>
            <person name="Stock S.P."/>
            <person name="Adams B.J."/>
            <person name="Sternberg P.W."/>
            <person name="Mortazavi A."/>
        </authorList>
    </citation>
    <scope>NUCLEOTIDE SEQUENCE [LARGE SCALE GENOMIC DNA]</scope>
    <source>
        <strain evidence="2 3">ALL</strain>
    </source>
</reference>
<reference evidence="2 3" key="2">
    <citation type="journal article" date="2019" name="G3 (Bethesda)">
        <title>Hybrid Assembly of the Genome of the Entomopathogenic Nematode Steinernema carpocapsae Identifies the X-Chromosome.</title>
        <authorList>
            <person name="Serra L."/>
            <person name="Macchietto M."/>
            <person name="Macias-Munoz A."/>
            <person name="McGill C.J."/>
            <person name="Rodriguez I.M."/>
            <person name="Rodriguez B."/>
            <person name="Murad R."/>
            <person name="Mortazavi A."/>
        </authorList>
    </citation>
    <scope>NUCLEOTIDE SEQUENCE [LARGE SCALE GENOMIC DNA]</scope>
    <source>
        <strain evidence="2 3">ALL</strain>
    </source>
</reference>
<name>A0A4U5M872_STECR</name>
<keyword evidence="3" id="KW-1185">Reference proteome</keyword>
<organism evidence="2 3">
    <name type="scientific">Steinernema carpocapsae</name>
    <name type="common">Entomopathogenic nematode</name>
    <dbReference type="NCBI Taxonomy" id="34508"/>
    <lineage>
        <taxon>Eukaryota</taxon>
        <taxon>Metazoa</taxon>
        <taxon>Ecdysozoa</taxon>
        <taxon>Nematoda</taxon>
        <taxon>Chromadorea</taxon>
        <taxon>Rhabditida</taxon>
        <taxon>Tylenchina</taxon>
        <taxon>Panagrolaimomorpha</taxon>
        <taxon>Strongyloidoidea</taxon>
        <taxon>Steinernematidae</taxon>
        <taxon>Steinernema</taxon>
    </lineage>
</organism>
<keyword evidence="1" id="KW-0732">Signal</keyword>
<dbReference type="Proteomes" id="UP000298663">
    <property type="component" value="Unassembled WGS sequence"/>
</dbReference>
<evidence type="ECO:0000256" key="1">
    <source>
        <dbReference type="SAM" id="SignalP"/>
    </source>
</evidence>
<evidence type="ECO:0000313" key="2">
    <source>
        <dbReference type="EMBL" id="TKR65062.1"/>
    </source>
</evidence>
<feature type="signal peptide" evidence="1">
    <location>
        <begin position="1"/>
        <end position="18"/>
    </location>
</feature>
<evidence type="ECO:0000313" key="3">
    <source>
        <dbReference type="Proteomes" id="UP000298663"/>
    </source>
</evidence>
<gene>
    <name evidence="2" type="ORF">L596_025523</name>
</gene>
<dbReference type="EMBL" id="AZBU02000009">
    <property type="protein sequence ID" value="TKR65062.1"/>
    <property type="molecule type" value="Genomic_DNA"/>
</dbReference>
<feature type="chain" id="PRO_5020468475" evidence="1">
    <location>
        <begin position="19"/>
        <end position="223"/>
    </location>
</feature>
<accession>A0A4U5M872</accession>
<protein>
    <submittedName>
        <fullName evidence="2">Uncharacterized protein</fullName>
    </submittedName>
</protein>
<proteinExistence type="predicted"/>